<dbReference type="InterPro" id="IPR046815">
    <property type="entry name" value="P2RX7_C"/>
</dbReference>
<proteinExistence type="predicted"/>
<dbReference type="Pfam" id="PF20478">
    <property type="entry name" value="P2RX7_C"/>
    <property type="match status" value="1"/>
</dbReference>
<feature type="region of interest" description="Disordered" evidence="1">
    <location>
        <begin position="1"/>
        <end position="37"/>
    </location>
</feature>
<feature type="domain" description="P2X purinoreceptor 7 intracellular" evidence="2">
    <location>
        <begin position="25"/>
        <end position="168"/>
    </location>
</feature>
<dbReference type="RefSeq" id="XP_020915844.1">
    <property type="nucleotide sequence ID" value="XM_021060185.2"/>
</dbReference>
<evidence type="ECO:0000259" key="2">
    <source>
        <dbReference type="Pfam" id="PF20478"/>
    </source>
</evidence>
<dbReference type="GeneID" id="110253263"/>
<evidence type="ECO:0000313" key="3">
    <source>
        <dbReference type="EnsemblMetazoa" id="XP_020915844.1"/>
    </source>
</evidence>
<dbReference type="Proteomes" id="UP000887567">
    <property type="component" value="Unplaced"/>
</dbReference>
<evidence type="ECO:0000313" key="4">
    <source>
        <dbReference type="Proteomes" id="UP000887567"/>
    </source>
</evidence>
<accession>A0A913Y797</accession>
<dbReference type="OMA" id="RICIPAC"/>
<evidence type="ECO:0000256" key="1">
    <source>
        <dbReference type="SAM" id="MobiDB-lite"/>
    </source>
</evidence>
<protein>
    <recommendedName>
        <fullName evidence="2">P2X purinoreceptor 7 intracellular domain-containing protein</fullName>
    </recommendedName>
</protein>
<name>A0A913Y797_EXADI</name>
<organism evidence="3 4">
    <name type="scientific">Exaiptasia diaphana</name>
    <name type="common">Tropical sea anemone</name>
    <name type="synonym">Aiptasia pulchella</name>
    <dbReference type="NCBI Taxonomy" id="2652724"/>
    <lineage>
        <taxon>Eukaryota</taxon>
        <taxon>Metazoa</taxon>
        <taxon>Cnidaria</taxon>
        <taxon>Anthozoa</taxon>
        <taxon>Hexacorallia</taxon>
        <taxon>Actiniaria</taxon>
        <taxon>Aiptasiidae</taxon>
        <taxon>Exaiptasia</taxon>
    </lineage>
</organism>
<sequence length="181" mass="21015">MAEPFQFEPEFDENEIRSDESNKGSNSSEEETIRDQDTRLEDASTWCSCGQCEVLETAEMCICCKNLRFINHLTQDIECVTYHEDFEPVCLNRGSLWTALVSLHDRESASLPKPDKVPNESLRYAAYRQFTWWKHGYLGKNIRRVIPACAVSKIRSKYPDPNGQYRGFVNNDNESDVVWEF</sequence>
<dbReference type="AlphaFoldDB" id="A0A913Y797"/>
<dbReference type="PANTHER" id="PTHR36981:SF9">
    <property type="entry name" value="NANOR-RELATED"/>
    <property type="match status" value="1"/>
</dbReference>
<keyword evidence="4" id="KW-1185">Reference proteome</keyword>
<dbReference type="PANTHER" id="PTHR36981">
    <property type="entry name" value="ZGC:195170"/>
    <property type="match status" value="1"/>
</dbReference>
<reference evidence="3" key="1">
    <citation type="submission" date="2022-11" db="UniProtKB">
        <authorList>
            <consortium name="EnsemblMetazoa"/>
        </authorList>
    </citation>
    <scope>IDENTIFICATION</scope>
</reference>
<dbReference type="KEGG" id="epa:110253263"/>
<dbReference type="OrthoDB" id="5985950at2759"/>
<dbReference type="EnsemblMetazoa" id="XM_021060185.2">
    <property type="protein sequence ID" value="XP_020915844.1"/>
    <property type="gene ID" value="LOC110253263"/>
</dbReference>